<comment type="caution">
    <text evidence="2">The sequence shown here is derived from an EMBL/GenBank/DDBJ whole genome shotgun (WGS) entry which is preliminary data.</text>
</comment>
<reference evidence="3" key="1">
    <citation type="submission" date="2019-03" db="EMBL/GenBank/DDBJ databases">
        <title>Aquabacterium pictum sp.nov., the first bacteriochlorophyll a-containing freshwater bacterium in the genus Aquabacterium of the class Betaproteobacteria.</title>
        <authorList>
            <person name="Hirose S."/>
            <person name="Tank M."/>
            <person name="Hara E."/>
            <person name="Tamaki H."/>
            <person name="Takaichi S."/>
            <person name="Haruta S."/>
            <person name="Hanada S."/>
        </authorList>
    </citation>
    <scope>NUCLEOTIDE SEQUENCE [LARGE SCALE GENOMIC DNA]</scope>
    <source>
        <strain evidence="3">W35</strain>
    </source>
</reference>
<organism evidence="2 3">
    <name type="scientific">Pseudaquabacterium pictum</name>
    <dbReference type="NCBI Taxonomy" id="2315236"/>
    <lineage>
        <taxon>Bacteria</taxon>
        <taxon>Pseudomonadati</taxon>
        <taxon>Pseudomonadota</taxon>
        <taxon>Betaproteobacteria</taxon>
        <taxon>Burkholderiales</taxon>
        <taxon>Sphaerotilaceae</taxon>
        <taxon>Pseudaquabacterium</taxon>
    </lineage>
</organism>
<dbReference type="AlphaFoldDB" id="A0A480AX18"/>
<name>A0A480AX18_9BURK</name>
<accession>A0A480AX18</accession>
<evidence type="ECO:0000313" key="3">
    <source>
        <dbReference type="Proteomes" id="UP000301751"/>
    </source>
</evidence>
<proteinExistence type="predicted"/>
<dbReference type="EMBL" id="BJCL01000016">
    <property type="protein sequence ID" value="GCL65436.1"/>
    <property type="molecule type" value="Genomic_DNA"/>
</dbReference>
<dbReference type="InterPro" id="IPR010839">
    <property type="entry name" value="AtuA_N"/>
</dbReference>
<evidence type="ECO:0000259" key="1">
    <source>
        <dbReference type="Pfam" id="PF07287"/>
    </source>
</evidence>
<dbReference type="OrthoDB" id="9763456at2"/>
<gene>
    <name evidence="2" type="ORF">AQPW35_45170</name>
</gene>
<protein>
    <submittedName>
        <fullName evidence="2">ABC transporter substrate-binding protein</fullName>
    </submittedName>
</protein>
<dbReference type="Pfam" id="PF07287">
    <property type="entry name" value="AtuA"/>
    <property type="match status" value="1"/>
</dbReference>
<dbReference type="PANTHER" id="PTHR47472">
    <property type="entry name" value="PROPIONYL-COA CARBOXYLASE"/>
    <property type="match status" value="1"/>
</dbReference>
<evidence type="ECO:0000313" key="2">
    <source>
        <dbReference type="EMBL" id="GCL65436.1"/>
    </source>
</evidence>
<dbReference type="RefSeq" id="WP_137735149.1">
    <property type="nucleotide sequence ID" value="NZ_BJCL01000016.1"/>
</dbReference>
<keyword evidence="3" id="KW-1185">Reference proteome</keyword>
<feature type="domain" description="Acyclic terpene utilisation N-terminal" evidence="1">
    <location>
        <begin position="5"/>
        <end position="444"/>
    </location>
</feature>
<sequence length="455" mass="47636">MNPYRIGSGAGYAGDRIDPAQALAEHGRLHALVFECLAERTIALAQLRRSRDPSQGYDPLLPERLRAVLPACVRQGTTVISNMGAAHPLAAGQAALAVGRELGLPRLAVAVLTGDDVLPWVRRHNPALLDPAPGGPTCAADLGDRLLSANAYLGADALLPALAMGADVVLTGRVADPALFLAPLMHHHGWAADDWPRLGRGVLVGHLLECAGQVSGGYIAEPGRLDIPGLADLGFPLAEVQADGSAVITKLPGTGGCVTRLTCTAQLLYEIEDPARYLQPDVVADFARVQFADLGGDRVQVQGGHGHPRPDQLKATLGYRDGWIGEGQISYAGPGAVARGRLALQLLQHRLDRLGWAGLEHRADLIGVDAMHGPGLGADRAPYEVRVRLAVRCTTQAQAERVGQEVEALYLNGPAGGGGVTQSVREVIAAASALVPRAAAQPAVTRMDLSPHEAA</sequence>
<dbReference type="Proteomes" id="UP000301751">
    <property type="component" value="Unassembled WGS sequence"/>
</dbReference>
<dbReference type="PANTHER" id="PTHR47472:SF1">
    <property type="entry name" value="DUF1446-DOMAIN-CONTAINING PROTEIN"/>
    <property type="match status" value="1"/>
</dbReference>